<accession>A0A8X6PP45</accession>
<dbReference type="OrthoDB" id="6434097at2759"/>
<name>A0A8X6PP45_NEPPI</name>
<feature type="domain" description="Mos1 transposase HTH" evidence="5">
    <location>
        <begin position="11"/>
        <end position="56"/>
    </location>
</feature>
<dbReference type="Gene3D" id="3.20.20.100">
    <property type="entry name" value="NADP-dependent oxidoreductase domain"/>
    <property type="match status" value="1"/>
</dbReference>
<dbReference type="PRINTS" id="PR00069">
    <property type="entry name" value="ALDKETRDTASE"/>
</dbReference>
<proteinExistence type="inferred from homology"/>
<evidence type="ECO:0000259" key="5">
    <source>
        <dbReference type="Pfam" id="PF17906"/>
    </source>
</evidence>
<comment type="caution">
    <text evidence="6">The sequence shown here is derived from an EMBL/GenBank/DDBJ whole genome shotgun (WGS) entry which is preliminary data.</text>
</comment>
<evidence type="ECO:0000259" key="4">
    <source>
        <dbReference type="Pfam" id="PF00248"/>
    </source>
</evidence>
<evidence type="ECO:0000256" key="2">
    <source>
        <dbReference type="ARBA" id="ARBA00022857"/>
    </source>
</evidence>
<dbReference type="Proteomes" id="UP000887013">
    <property type="component" value="Unassembled WGS sequence"/>
</dbReference>
<evidence type="ECO:0000313" key="6">
    <source>
        <dbReference type="EMBL" id="GFT76480.1"/>
    </source>
</evidence>
<evidence type="ECO:0000256" key="1">
    <source>
        <dbReference type="ARBA" id="ARBA00007905"/>
    </source>
</evidence>
<comment type="similarity">
    <text evidence="1">Belongs to the aldo/keto reductase family.</text>
</comment>
<gene>
    <name evidence="6" type="primary">akr1a1</name>
    <name evidence="6" type="ORF">NPIL_342431</name>
</gene>
<feature type="domain" description="NADP-dependent oxidoreductase" evidence="4">
    <location>
        <begin position="125"/>
        <end position="402"/>
    </location>
</feature>
<dbReference type="FunFam" id="3.20.20.100:FF:000006">
    <property type="entry name" value="Aldo-keto reductase family 1 member A1"/>
    <property type="match status" value="1"/>
</dbReference>
<organism evidence="6 7">
    <name type="scientific">Nephila pilipes</name>
    <name type="common">Giant wood spider</name>
    <name type="synonym">Nephila maculata</name>
    <dbReference type="NCBI Taxonomy" id="299642"/>
    <lineage>
        <taxon>Eukaryota</taxon>
        <taxon>Metazoa</taxon>
        <taxon>Ecdysozoa</taxon>
        <taxon>Arthropoda</taxon>
        <taxon>Chelicerata</taxon>
        <taxon>Arachnida</taxon>
        <taxon>Araneae</taxon>
        <taxon>Araneomorphae</taxon>
        <taxon>Entelegynae</taxon>
        <taxon>Araneoidea</taxon>
        <taxon>Nephilidae</taxon>
        <taxon>Nephila</taxon>
    </lineage>
</organism>
<dbReference type="InterPro" id="IPR020471">
    <property type="entry name" value="AKR"/>
</dbReference>
<dbReference type="InterPro" id="IPR023210">
    <property type="entry name" value="NADP_OxRdtase_dom"/>
</dbReference>
<dbReference type="Pfam" id="PF00248">
    <property type="entry name" value="Aldo_ket_red"/>
    <property type="match status" value="1"/>
</dbReference>
<keyword evidence="7" id="KW-1185">Reference proteome</keyword>
<dbReference type="PROSITE" id="PS00063">
    <property type="entry name" value="ALDOKETO_REDUCTASE_3"/>
    <property type="match status" value="1"/>
</dbReference>
<keyword evidence="2" id="KW-0521">NADP</keyword>
<dbReference type="AlphaFoldDB" id="A0A8X6PP45"/>
<evidence type="ECO:0000256" key="3">
    <source>
        <dbReference type="ARBA" id="ARBA00023002"/>
    </source>
</evidence>
<dbReference type="Pfam" id="PF17906">
    <property type="entry name" value="HTH_48"/>
    <property type="match status" value="1"/>
</dbReference>
<dbReference type="PANTHER" id="PTHR11732">
    <property type="entry name" value="ALDO/KETO REDUCTASE"/>
    <property type="match status" value="1"/>
</dbReference>
<dbReference type="InterPro" id="IPR036812">
    <property type="entry name" value="NAD(P)_OxRdtase_dom_sf"/>
</dbReference>
<dbReference type="InterPro" id="IPR018170">
    <property type="entry name" value="Aldo/ket_reductase_CS"/>
</dbReference>
<dbReference type="EMBL" id="BMAW01117708">
    <property type="protein sequence ID" value="GFT76480.1"/>
    <property type="molecule type" value="Genomic_DNA"/>
</dbReference>
<evidence type="ECO:0000313" key="7">
    <source>
        <dbReference type="Proteomes" id="UP000887013"/>
    </source>
</evidence>
<dbReference type="SUPFAM" id="SSF51430">
    <property type="entry name" value="NAD(P)-linked oxidoreductase"/>
    <property type="match status" value="1"/>
</dbReference>
<protein>
    <submittedName>
        <fullName evidence="6">Aldo-keto reductase family 1 member A1</fullName>
    </submittedName>
</protein>
<sequence length="429" mass="50218">MARRLEKWFRIEVRAVIQFLWTKNVAASEIRRQIIEVYGDKVMSRQQVAKWCRSFQARREHVENRNMEASGRPSSSRTDINTARVEEIIQRDRRVTVREIASELDLSYGNVQRIVTDELRYSKIKDKESVRKVVTEAIDAGYRYFDTAFSYMNEKLLGKVLNEMFQNGKIKREELFIASKLPLNGMQPDTVEYFCKLSLNALQLEYVDLYLIHFPVPSKRSDQDMEFLVFEDGHAATDDIDLRETWKAMESLAENGLAKSIGLSNCNKKQIQRIYDSATIKPTVLQVECHAYLPQYELHEFCQELNISFTAYSPLGSPTHAEFARNFMGMKDYNPPTLLEDKLLKTIAERYKKSSAQILLRYLVQRDILVIPKSSKPERIKENIQIFDFSLEEEDMKKLKSMSRGLRYMTMSFWKGCDNHSEYPFSDPY</sequence>
<keyword evidence="3" id="KW-0560">Oxidoreductase</keyword>
<dbReference type="InterPro" id="IPR041426">
    <property type="entry name" value="Mos1_HTH"/>
</dbReference>
<reference evidence="6" key="1">
    <citation type="submission" date="2020-08" db="EMBL/GenBank/DDBJ databases">
        <title>Multicomponent nature underlies the extraordinary mechanical properties of spider dragline silk.</title>
        <authorList>
            <person name="Kono N."/>
            <person name="Nakamura H."/>
            <person name="Mori M."/>
            <person name="Yoshida Y."/>
            <person name="Ohtoshi R."/>
            <person name="Malay A.D."/>
            <person name="Moran D.A.P."/>
            <person name="Tomita M."/>
            <person name="Numata K."/>
            <person name="Arakawa K."/>
        </authorList>
    </citation>
    <scope>NUCLEOTIDE SEQUENCE</scope>
</reference>
<dbReference type="GO" id="GO:0016491">
    <property type="term" value="F:oxidoreductase activity"/>
    <property type="evidence" value="ECO:0007669"/>
    <property type="project" value="UniProtKB-KW"/>
</dbReference>